<dbReference type="OrthoDB" id="2593732at2759"/>
<dbReference type="PROSITE" id="PS00463">
    <property type="entry name" value="ZN2_CY6_FUNGAL_1"/>
    <property type="match status" value="1"/>
</dbReference>
<dbReference type="PROSITE" id="PS50048">
    <property type="entry name" value="ZN2_CY6_FUNGAL_2"/>
    <property type="match status" value="1"/>
</dbReference>
<keyword evidence="5" id="KW-0539">Nucleus</keyword>
<organism evidence="8 9">
    <name type="scientific">Cyphellophora europaea (strain CBS 101466)</name>
    <name type="common">Phialophora europaea</name>
    <dbReference type="NCBI Taxonomy" id="1220924"/>
    <lineage>
        <taxon>Eukaryota</taxon>
        <taxon>Fungi</taxon>
        <taxon>Dikarya</taxon>
        <taxon>Ascomycota</taxon>
        <taxon>Pezizomycotina</taxon>
        <taxon>Eurotiomycetes</taxon>
        <taxon>Chaetothyriomycetidae</taxon>
        <taxon>Chaetothyriales</taxon>
        <taxon>Cyphellophoraceae</taxon>
        <taxon>Cyphellophora</taxon>
    </lineage>
</organism>
<keyword evidence="1" id="KW-0479">Metal-binding</keyword>
<evidence type="ECO:0000256" key="2">
    <source>
        <dbReference type="ARBA" id="ARBA00023015"/>
    </source>
</evidence>
<feature type="domain" description="Zn(2)-C6 fungal-type" evidence="7">
    <location>
        <begin position="40"/>
        <end position="69"/>
    </location>
</feature>
<evidence type="ECO:0000313" key="9">
    <source>
        <dbReference type="Proteomes" id="UP000030752"/>
    </source>
</evidence>
<reference evidence="8 9" key="1">
    <citation type="submission" date="2013-03" db="EMBL/GenBank/DDBJ databases">
        <title>The Genome Sequence of Phialophora europaea CBS 101466.</title>
        <authorList>
            <consortium name="The Broad Institute Genomics Platform"/>
            <person name="Cuomo C."/>
            <person name="de Hoog S."/>
            <person name="Gorbushina A."/>
            <person name="Walker B."/>
            <person name="Young S.K."/>
            <person name="Zeng Q."/>
            <person name="Gargeya S."/>
            <person name="Fitzgerald M."/>
            <person name="Haas B."/>
            <person name="Abouelleil A."/>
            <person name="Allen A.W."/>
            <person name="Alvarado L."/>
            <person name="Arachchi H.M."/>
            <person name="Berlin A.M."/>
            <person name="Chapman S.B."/>
            <person name="Gainer-Dewar J."/>
            <person name="Goldberg J."/>
            <person name="Griggs A."/>
            <person name="Gujja S."/>
            <person name="Hansen M."/>
            <person name="Howarth C."/>
            <person name="Imamovic A."/>
            <person name="Ireland A."/>
            <person name="Larimer J."/>
            <person name="McCowan C."/>
            <person name="Murphy C."/>
            <person name="Pearson M."/>
            <person name="Poon T.W."/>
            <person name="Priest M."/>
            <person name="Roberts A."/>
            <person name="Saif S."/>
            <person name="Shea T."/>
            <person name="Sisk P."/>
            <person name="Sykes S."/>
            <person name="Wortman J."/>
            <person name="Nusbaum C."/>
            <person name="Birren B."/>
        </authorList>
    </citation>
    <scope>NUCLEOTIDE SEQUENCE [LARGE SCALE GENOMIC DNA]</scope>
    <source>
        <strain evidence="8 9">CBS 101466</strain>
    </source>
</reference>
<evidence type="ECO:0000256" key="1">
    <source>
        <dbReference type="ARBA" id="ARBA00022723"/>
    </source>
</evidence>
<dbReference type="CDD" id="cd12148">
    <property type="entry name" value="fungal_TF_MHR"/>
    <property type="match status" value="1"/>
</dbReference>
<feature type="region of interest" description="Disordered" evidence="6">
    <location>
        <begin position="1"/>
        <end position="32"/>
    </location>
</feature>
<dbReference type="eggNOG" id="ENOG502SP7J">
    <property type="taxonomic scope" value="Eukaryota"/>
</dbReference>
<keyword evidence="4" id="KW-0804">Transcription</keyword>
<dbReference type="PANTHER" id="PTHR47256">
    <property type="entry name" value="ZN(II)2CYS6 TRANSCRIPTION FACTOR (EUROFUNG)-RELATED"/>
    <property type="match status" value="1"/>
</dbReference>
<dbReference type="InterPro" id="IPR036864">
    <property type="entry name" value="Zn2-C6_fun-type_DNA-bd_sf"/>
</dbReference>
<dbReference type="GO" id="GO:0008270">
    <property type="term" value="F:zinc ion binding"/>
    <property type="evidence" value="ECO:0007669"/>
    <property type="project" value="InterPro"/>
</dbReference>
<dbReference type="InterPro" id="IPR053187">
    <property type="entry name" value="Notoamide_regulator"/>
</dbReference>
<keyword evidence="9" id="KW-1185">Reference proteome</keyword>
<evidence type="ECO:0000256" key="4">
    <source>
        <dbReference type="ARBA" id="ARBA00023163"/>
    </source>
</evidence>
<protein>
    <recommendedName>
        <fullName evidence="7">Zn(2)-C6 fungal-type domain-containing protein</fullName>
    </recommendedName>
</protein>
<dbReference type="PANTHER" id="PTHR47256:SF1">
    <property type="entry name" value="ZN(II)2CYS6 TRANSCRIPTION FACTOR (EUROFUNG)"/>
    <property type="match status" value="1"/>
</dbReference>
<dbReference type="Proteomes" id="UP000030752">
    <property type="component" value="Unassembled WGS sequence"/>
</dbReference>
<dbReference type="SUPFAM" id="SSF57701">
    <property type="entry name" value="Zn2/Cys6 DNA-binding domain"/>
    <property type="match status" value="1"/>
</dbReference>
<evidence type="ECO:0000256" key="6">
    <source>
        <dbReference type="SAM" id="MobiDB-lite"/>
    </source>
</evidence>
<dbReference type="EMBL" id="KB822713">
    <property type="protein sequence ID" value="ETN44938.1"/>
    <property type="molecule type" value="Genomic_DNA"/>
</dbReference>
<evidence type="ECO:0000259" key="7">
    <source>
        <dbReference type="PROSITE" id="PS50048"/>
    </source>
</evidence>
<dbReference type="GO" id="GO:0000981">
    <property type="term" value="F:DNA-binding transcription factor activity, RNA polymerase II-specific"/>
    <property type="evidence" value="ECO:0007669"/>
    <property type="project" value="InterPro"/>
</dbReference>
<feature type="compositionally biased region" description="Polar residues" evidence="6">
    <location>
        <begin position="1"/>
        <end position="19"/>
    </location>
</feature>
<dbReference type="InterPro" id="IPR007219">
    <property type="entry name" value="XnlR_reg_dom"/>
</dbReference>
<dbReference type="AlphaFoldDB" id="W2SAA1"/>
<keyword evidence="2" id="KW-0805">Transcription regulation</keyword>
<dbReference type="SMART" id="SM00066">
    <property type="entry name" value="GAL4"/>
    <property type="match status" value="1"/>
</dbReference>
<name>W2SAA1_CYPE1</name>
<dbReference type="VEuPathDB" id="FungiDB:HMPREF1541_09813"/>
<dbReference type="GeneID" id="19977152"/>
<dbReference type="HOGENOM" id="CLU_007003_8_2_1"/>
<dbReference type="Gene3D" id="4.10.240.10">
    <property type="entry name" value="Zn(2)-C6 fungal-type DNA-binding domain"/>
    <property type="match status" value="1"/>
</dbReference>
<dbReference type="InParanoid" id="W2SAA1"/>
<accession>W2SAA1</accession>
<evidence type="ECO:0000256" key="5">
    <source>
        <dbReference type="ARBA" id="ARBA00023242"/>
    </source>
</evidence>
<dbReference type="RefSeq" id="XP_008712708.1">
    <property type="nucleotide sequence ID" value="XM_008714486.1"/>
</dbReference>
<dbReference type="GO" id="GO:0006351">
    <property type="term" value="P:DNA-templated transcription"/>
    <property type="evidence" value="ECO:0007669"/>
    <property type="project" value="InterPro"/>
</dbReference>
<sequence>MSSNTLSNIRPKATSFSSSDGREKPKSSTVKPHAKYVATACEACKKAKRKCDGKKPCQTCVDKGNECVFDETKDGRRGRKRNLVELYAKVEAFDAVLDSIRSTDDTAVADLIKLIRDEASVEEIASHARGILKASAPHGSRDRTRTTIMSIASLTDEPPIRVSASPWTTITDDDNFVSHMISVYFTWHHESYPAVYKDIFIKAMIAGDTSSQFCSPFLVNCMLLTACLYSNHPLVYAFDNDNASRGAHFADEVARLWSIEEGRASLTNLQGLVILSLGLGVLRKDRLAMTYTRQMPILCIELSRKVKHSIKNGSADYISPDYQASMQLARWSAFQMEVDFCMIWFKPLQLHQPRIQRPHIGDDLVRTEAWRPYPKIGPEVAYHPYGLREAKFDLREIGADIIPIILSGEPDDSPAPGFISISKDERMERLDQLLQRLTRWHANLPSYAVPSSEATPAWPQVELLLVYHDYVIVVHSLMLRDAVTVGSKRQEAKLGLLRSCEDITQIFEWVQRTLGTSAWCIWGFQPAAMAAYPLLDMLTEIGVADTFHTIIVSIFTVAKRWILARGVLRMLWITIQERRIVDHLNGTTIQLFRESAVEQWGPNDHRLFESCIYPNYAAIAKDGRELADMGDLLQKWSRFNIT</sequence>
<proteinExistence type="predicted"/>
<dbReference type="CDD" id="cd00067">
    <property type="entry name" value="GAL4"/>
    <property type="match status" value="1"/>
</dbReference>
<dbReference type="Pfam" id="PF04082">
    <property type="entry name" value="Fungal_trans"/>
    <property type="match status" value="1"/>
</dbReference>
<dbReference type="InterPro" id="IPR001138">
    <property type="entry name" value="Zn2Cys6_DnaBD"/>
</dbReference>
<dbReference type="GO" id="GO:0003677">
    <property type="term" value="F:DNA binding"/>
    <property type="evidence" value="ECO:0007669"/>
    <property type="project" value="UniProtKB-KW"/>
</dbReference>
<dbReference type="STRING" id="1220924.W2SAA1"/>
<evidence type="ECO:0000313" key="8">
    <source>
        <dbReference type="EMBL" id="ETN44938.1"/>
    </source>
</evidence>
<keyword evidence="3" id="KW-0238">DNA-binding</keyword>
<gene>
    <name evidence="8" type="ORF">HMPREF1541_09813</name>
</gene>
<dbReference type="Pfam" id="PF00172">
    <property type="entry name" value="Zn_clus"/>
    <property type="match status" value="1"/>
</dbReference>
<evidence type="ECO:0000256" key="3">
    <source>
        <dbReference type="ARBA" id="ARBA00023125"/>
    </source>
</evidence>